<reference evidence="11" key="1">
    <citation type="submission" date="2015-07" db="EMBL/GenBank/DDBJ databases">
        <title>Draft genome sequence of the purine-degrading Gottschalkia purinilyticum DSM 1384 (formerly Clostridium purinilyticum).</title>
        <authorList>
            <person name="Poehlein A."/>
            <person name="Schiel-Bengelsdorf B."/>
            <person name="Bengelsdorf F.R."/>
            <person name="Daniel R."/>
            <person name="Duerre P."/>
        </authorList>
    </citation>
    <scope>NUCLEOTIDE SEQUENCE [LARGE SCALE GENOMIC DNA]</scope>
    <source>
        <strain evidence="11">DSM 1384</strain>
    </source>
</reference>
<sequence length="95" mass="11273">MSKNYNYNYVFLFYDVSEKRVQKVFKICKKYLIHHQKSVFRGSISPSNLIKLRNELKRTILSSEDFISIIKLINKNSFDEETLGTDNKKSESLFI</sequence>
<evidence type="ECO:0000256" key="9">
    <source>
        <dbReference type="HAMAP-Rule" id="MF_01471"/>
    </source>
</evidence>
<dbReference type="EMBL" id="LGSS01000009">
    <property type="protein sequence ID" value="KNF08221.1"/>
    <property type="molecule type" value="Genomic_DNA"/>
</dbReference>
<dbReference type="NCBIfam" id="TIGR01573">
    <property type="entry name" value="cas2"/>
    <property type="match status" value="1"/>
</dbReference>
<dbReference type="EC" id="3.1.-.-" evidence="9"/>
<gene>
    <name evidence="9 10" type="primary">cas2</name>
    <name evidence="10" type="ORF">CLPU_9c01170</name>
</gene>
<organism evidence="10 11">
    <name type="scientific">Gottschalkia purinilytica</name>
    <name type="common">Clostridium purinilyticum</name>
    <dbReference type="NCBI Taxonomy" id="1503"/>
    <lineage>
        <taxon>Bacteria</taxon>
        <taxon>Bacillati</taxon>
        <taxon>Bacillota</taxon>
        <taxon>Tissierellia</taxon>
        <taxon>Tissierellales</taxon>
        <taxon>Gottschalkiaceae</taxon>
        <taxon>Gottschalkia</taxon>
    </lineage>
</organism>
<dbReference type="Proteomes" id="UP000037267">
    <property type="component" value="Unassembled WGS sequence"/>
</dbReference>
<accession>A0A0L0W9U8</accession>
<dbReference type="GO" id="GO:0016787">
    <property type="term" value="F:hydrolase activity"/>
    <property type="evidence" value="ECO:0007669"/>
    <property type="project" value="UniProtKB-KW"/>
</dbReference>
<dbReference type="GO" id="GO:0046872">
    <property type="term" value="F:metal ion binding"/>
    <property type="evidence" value="ECO:0007669"/>
    <property type="project" value="UniProtKB-UniRule"/>
</dbReference>
<dbReference type="GO" id="GO:0004521">
    <property type="term" value="F:RNA endonuclease activity"/>
    <property type="evidence" value="ECO:0007669"/>
    <property type="project" value="InterPro"/>
</dbReference>
<evidence type="ECO:0000256" key="6">
    <source>
        <dbReference type="ARBA" id="ARBA00022801"/>
    </source>
</evidence>
<dbReference type="GO" id="GO:0051607">
    <property type="term" value="P:defense response to virus"/>
    <property type="evidence" value="ECO:0007669"/>
    <property type="project" value="UniProtKB-UniRule"/>
</dbReference>
<dbReference type="AlphaFoldDB" id="A0A0L0W9U8"/>
<dbReference type="Pfam" id="PF09827">
    <property type="entry name" value="CRISPR_Cas2"/>
    <property type="match status" value="1"/>
</dbReference>
<comment type="subunit">
    <text evidence="9">Homodimer, forms a heterotetramer with a Cas1 homodimer.</text>
</comment>
<comment type="function">
    <text evidence="9">CRISPR (clustered regularly interspaced short palindromic repeat), is an adaptive immune system that provides protection against mobile genetic elements (viruses, transposable elements and conjugative plasmids). CRISPR clusters contain sequences complementary to antecedent mobile elements and target invading nucleic acids. CRISPR clusters are transcribed and processed into CRISPR RNA (crRNA). Functions as a ssRNA-specific endoribonuclease. Involved in the integration of spacer DNA into the CRISPR cassette.</text>
</comment>
<evidence type="ECO:0000313" key="10">
    <source>
        <dbReference type="EMBL" id="KNF08221.1"/>
    </source>
</evidence>
<proteinExistence type="inferred from homology"/>
<evidence type="ECO:0000256" key="5">
    <source>
        <dbReference type="ARBA" id="ARBA00022759"/>
    </source>
</evidence>
<comment type="cofactor">
    <cofactor evidence="1 9">
        <name>Mg(2+)</name>
        <dbReference type="ChEBI" id="CHEBI:18420"/>
    </cofactor>
</comment>
<keyword evidence="8 9" id="KW-0051">Antiviral defense</keyword>
<feature type="binding site" evidence="9">
    <location>
        <position position="15"/>
    </location>
    <ligand>
        <name>Mg(2+)</name>
        <dbReference type="ChEBI" id="CHEBI:18420"/>
        <note>catalytic</note>
    </ligand>
</feature>
<keyword evidence="7 9" id="KW-0460">Magnesium</keyword>
<comment type="similarity">
    <text evidence="2 9">Belongs to the CRISPR-associated endoribonuclease Cas2 protein family.</text>
</comment>
<comment type="caution">
    <text evidence="10">The sequence shown here is derived from an EMBL/GenBank/DDBJ whole genome shotgun (WGS) entry which is preliminary data.</text>
</comment>
<protein>
    <recommendedName>
        <fullName evidence="9">CRISPR-associated endoribonuclease Cas2</fullName>
        <ecNumber evidence="9">3.1.-.-</ecNumber>
    </recommendedName>
</protein>
<dbReference type="InterPro" id="IPR019199">
    <property type="entry name" value="Virulence_VapD/CRISPR_Cas2"/>
</dbReference>
<evidence type="ECO:0000313" key="11">
    <source>
        <dbReference type="Proteomes" id="UP000037267"/>
    </source>
</evidence>
<dbReference type="InterPro" id="IPR021127">
    <property type="entry name" value="CRISPR_associated_Cas2"/>
</dbReference>
<keyword evidence="4 9" id="KW-0479">Metal-binding</keyword>
<evidence type="ECO:0000256" key="3">
    <source>
        <dbReference type="ARBA" id="ARBA00022722"/>
    </source>
</evidence>
<evidence type="ECO:0000256" key="8">
    <source>
        <dbReference type="ARBA" id="ARBA00023118"/>
    </source>
</evidence>
<evidence type="ECO:0000256" key="1">
    <source>
        <dbReference type="ARBA" id="ARBA00001946"/>
    </source>
</evidence>
<dbReference type="PANTHER" id="PTHR34405:SF1">
    <property type="entry name" value="CRISPR-ASSOCIATED ENDORIBONUCLEASE CAS2"/>
    <property type="match status" value="1"/>
</dbReference>
<dbReference type="PANTHER" id="PTHR34405">
    <property type="entry name" value="CRISPR-ASSOCIATED ENDORIBONUCLEASE CAS2"/>
    <property type="match status" value="1"/>
</dbReference>
<dbReference type="Gene3D" id="3.30.70.240">
    <property type="match status" value="1"/>
</dbReference>
<evidence type="ECO:0000256" key="7">
    <source>
        <dbReference type="ARBA" id="ARBA00022842"/>
    </source>
</evidence>
<name>A0A0L0W9U8_GOTPU</name>
<dbReference type="HAMAP" id="MF_01471">
    <property type="entry name" value="Cas2"/>
    <property type="match status" value="1"/>
</dbReference>
<dbReference type="SUPFAM" id="SSF143430">
    <property type="entry name" value="TTP0101/SSO1404-like"/>
    <property type="match status" value="1"/>
</dbReference>
<evidence type="ECO:0000256" key="4">
    <source>
        <dbReference type="ARBA" id="ARBA00022723"/>
    </source>
</evidence>
<keyword evidence="6 9" id="KW-0378">Hydrolase</keyword>
<dbReference type="RefSeq" id="WP_050355584.1">
    <property type="nucleotide sequence ID" value="NZ_LGSS01000009.1"/>
</dbReference>
<keyword evidence="5 9" id="KW-0255">Endonuclease</keyword>
<dbReference type="GO" id="GO:0043571">
    <property type="term" value="P:maintenance of CRISPR repeat elements"/>
    <property type="evidence" value="ECO:0007669"/>
    <property type="project" value="UniProtKB-UniRule"/>
</dbReference>
<dbReference type="STRING" id="1503.CLPU_9c01170"/>
<keyword evidence="3 9" id="KW-0540">Nuclease</keyword>
<dbReference type="PATRIC" id="fig|1503.3.peg.3398"/>
<keyword evidence="11" id="KW-1185">Reference proteome</keyword>
<evidence type="ECO:0000256" key="2">
    <source>
        <dbReference type="ARBA" id="ARBA00009959"/>
    </source>
</evidence>
<dbReference type="OrthoDB" id="279819at2"/>
<dbReference type="CDD" id="cd09725">
    <property type="entry name" value="Cas2_I_II_III"/>
    <property type="match status" value="1"/>
</dbReference>